<dbReference type="EMBL" id="JAIWYP010000003">
    <property type="protein sequence ID" value="KAH3856776.1"/>
    <property type="molecule type" value="Genomic_DNA"/>
</dbReference>
<gene>
    <name evidence="2" type="ORF">DPMN_099371</name>
</gene>
<dbReference type="Proteomes" id="UP000828390">
    <property type="component" value="Unassembled WGS sequence"/>
</dbReference>
<comment type="caution">
    <text evidence="2">The sequence shown here is derived from an EMBL/GenBank/DDBJ whole genome shotgun (WGS) entry which is preliminary data.</text>
</comment>
<sequence length="54" mass="5816">MAVHKDFMTDQHTSSEAGSGSEPRSTDFPASALAAENIMVSSPYLIFIQVLCLI</sequence>
<keyword evidence="3" id="KW-1185">Reference proteome</keyword>
<evidence type="ECO:0000256" key="1">
    <source>
        <dbReference type="SAM" id="MobiDB-lite"/>
    </source>
</evidence>
<feature type="region of interest" description="Disordered" evidence="1">
    <location>
        <begin position="1"/>
        <end position="27"/>
    </location>
</feature>
<evidence type="ECO:0000313" key="3">
    <source>
        <dbReference type="Proteomes" id="UP000828390"/>
    </source>
</evidence>
<accession>A0A9D4LET4</accession>
<proteinExistence type="predicted"/>
<reference evidence="2" key="2">
    <citation type="submission" date="2020-11" db="EMBL/GenBank/DDBJ databases">
        <authorList>
            <person name="McCartney M.A."/>
            <person name="Auch B."/>
            <person name="Kono T."/>
            <person name="Mallez S."/>
            <person name="Becker A."/>
            <person name="Gohl D.M."/>
            <person name="Silverstein K.A.T."/>
            <person name="Koren S."/>
            <person name="Bechman K.B."/>
            <person name="Herman A."/>
            <person name="Abrahante J.E."/>
            <person name="Garbe J."/>
        </authorList>
    </citation>
    <scope>NUCLEOTIDE SEQUENCE</scope>
    <source>
        <strain evidence="2">Duluth1</strain>
        <tissue evidence="2">Whole animal</tissue>
    </source>
</reference>
<organism evidence="2 3">
    <name type="scientific">Dreissena polymorpha</name>
    <name type="common">Zebra mussel</name>
    <name type="synonym">Mytilus polymorpha</name>
    <dbReference type="NCBI Taxonomy" id="45954"/>
    <lineage>
        <taxon>Eukaryota</taxon>
        <taxon>Metazoa</taxon>
        <taxon>Spiralia</taxon>
        <taxon>Lophotrochozoa</taxon>
        <taxon>Mollusca</taxon>
        <taxon>Bivalvia</taxon>
        <taxon>Autobranchia</taxon>
        <taxon>Heteroconchia</taxon>
        <taxon>Euheterodonta</taxon>
        <taxon>Imparidentia</taxon>
        <taxon>Neoheterodontei</taxon>
        <taxon>Myida</taxon>
        <taxon>Dreissenoidea</taxon>
        <taxon>Dreissenidae</taxon>
        <taxon>Dreissena</taxon>
    </lineage>
</organism>
<protein>
    <submittedName>
        <fullName evidence="2">Uncharacterized protein</fullName>
    </submittedName>
</protein>
<reference evidence="2" key="1">
    <citation type="journal article" date="2019" name="bioRxiv">
        <title>The Genome of the Zebra Mussel, Dreissena polymorpha: A Resource for Invasive Species Research.</title>
        <authorList>
            <person name="McCartney M.A."/>
            <person name="Auch B."/>
            <person name="Kono T."/>
            <person name="Mallez S."/>
            <person name="Zhang Y."/>
            <person name="Obille A."/>
            <person name="Becker A."/>
            <person name="Abrahante J.E."/>
            <person name="Garbe J."/>
            <person name="Badalamenti J.P."/>
            <person name="Herman A."/>
            <person name="Mangelson H."/>
            <person name="Liachko I."/>
            <person name="Sullivan S."/>
            <person name="Sone E.D."/>
            <person name="Koren S."/>
            <person name="Silverstein K.A.T."/>
            <person name="Beckman K.B."/>
            <person name="Gohl D.M."/>
        </authorList>
    </citation>
    <scope>NUCLEOTIDE SEQUENCE</scope>
    <source>
        <strain evidence="2">Duluth1</strain>
        <tissue evidence="2">Whole animal</tissue>
    </source>
</reference>
<evidence type="ECO:0000313" key="2">
    <source>
        <dbReference type="EMBL" id="KAH3856776.1"/>
    </source>
</evidence>
<dbReference type="AlphaFoldDB" id="A0A9D4LET4"/>
<name>A0A9D4LET4_DREPO</name>